<keyword evidence="5" id="KW-1185">Reference proteome</keyword>
<dbReference type="RefSeq" id="WP_184125517.1">
    <property type="nucleotide sequence ID" value="NZ_CP124074.1"/>
</dbReference>
<geneLocation type="plasmid" evidence="3 5">
    <name>lp17</name>
</geneLocation>
<dbReference type="EMBL" id="JACHFB010000006">
    <property type="protein sequence ID" value="MBB6213693.1"/>
    <property type="molecule type" value="Genomic_DNA"/>
</dbReference>
<dbReference type="Proteomes" id="UP000536100">
    <property type="component" value="Unassembled WGS sequence"/>
</dbReference>
<protein>
    <submittedName>
        <fullName evidence="1">Uncharacterized protein</fullName>
    </submittedName>
</protein>
<dbReference type="AlphaFoldDB" id="A0A7W9ZLF4"/>
<gene>
    <name evidence="1" type="ORF">HNP67_001165</name>
    <name evidence="2" type="ORF">HNP67_001188</name>
    <name evidence="3" type="ORF">QIA39_04410</name>
</gene>
<evidence type="ECO:0000313" key="1">
    <source>
        <dbReference type="EMBL" id="MBB6213670.1"/>
    </source>
</evidence>
<accession>A0A7W9ZLF4</accession>
<dbReference type="EMBL" id="CP132478">
    <property type="protein sequence ID" value="WNY70913.1"/>
    <property type="molecule type" value="Genomic_DNA"/>
</dbReference>
<dbReference type="EMBL" id="JACHFB010000006">
    <property type="protein sequence ID" value="MBB6213670.1"/>
    <property type="molecule type" value="Genomic_DNA"/>
</dbReference>
<evidence type="ECO:0000313" key="3">
    <source>
        <dbReference type="EMBL" id="WNY70913.1"/>
    </source>
</evidence>
<keyword evidence="3" id="KW-0614">Plasmid</keyword>
<reference evidence="1 4" key="1">
    <citation type="submission" date="2020-08" db="EMBL/GenBank/DDBJ databases">
        <title>Genomic Encyclopedia of Type Strains, Phase IV (KMG-IV): sequencing the most valuable type-strain genomes for metagenomic binning, comparative biology and taxonomic classification.</title>
        <authorList>
            <person name="Goeker M."/>
        </authorList>
    </citation>
    <scope>NUCLEOTIDE SEQUENCE [LARGE SCALE GENOMIC DNA]</scope>
    <source>
        <strain evidence="1 4">DSM 17989</strain>
    </source>
</reference>
<evidence type="ECO:0000313" key="2">
    <source>
        <dbReference type="EMBL" id="MBB6213693.1"/>
    </source>
</evidence>
<proteinExistence type="predicted"/>
<evidence type="ECO:0000313" key="5">
    <source>
        <dbReference type="Proteomes" id="UP001302829"/>
    </source>
</evidence>
<name>A0A7W9ZLF4_9SPIR</name>
<dbReference type="Proteomes" id="UP001302829">
    <property type="component" value="Plasmid lp17"/>
</dbReference>
<organism evidence="1 4">
    <name type="scientific">Borreliella californiensis</name>
    <dbReference type="NCBI Taxonomy" id="373543"/>
    <lineage>
        <taxon>Bacteria</taxon>
        <taxon>Pseudomonadati</taxon>
        <taxon>Spirochaetota</taxon>
        <taxon>Spirochaetia</taxon>
        <taxon>Spirochaetales</taxon>
        <taxon>Borreliaceae</taxon>
        <taxon>Borreliella</taxon>
    </lineage>
</organism>
<evidence type="ECO:0000313" key="4">
    <source>
        <dbReference type="Proteomes" id="UP000536100"/>
    </source>
</evidence>
<reference evidence="3 5" key="2">
    <citation type="submission" date="2023-07" db="EMBL/GenBank/DDBJ databases">
        <title>Genome sequencing of multiple Borrelia sensu lato isolates.</title>
        <authorList>
            <person name="Mongodin E.F."/>
            <person name="Rudenko N."/>
            <person name="Fraser C.M."/>
            <person name="Schutzer S."/>
            <person name="Luft B."/>
            <person name="Morgan R."/>
            <person name="Chastens S."/>
            <person name="Qiu W."/>
        </authorList>
    </citation>
    <scope>NUCLEOTIDE SEQUENCE [LARGE SCALE GENOMIC DNA]</scope>
    <source>
        <strain evidence="3 5">CA446</strain>
        <plasmid evidence="3 5">lp17</plasmid>
    </source>
</reference>
<sequence length="52" mass="6458">MFLFKRCRRCVLGMFYGFKKIKYDEFYSDFMFVNFIKKSKLLIKPYYIEFGG</sequence>